<accession>A0AAW8SS73</accession>
<reference evidence="1" key="1">
    <citation type="submission" date="2023-03" db="EMBL/GenBank/DDBJ databases">
        <authorList>
            <person name="Shen W."/>
            <person name="Cai J."/>
        </authorList>
    </citation>
    <scope>NUCLEOTIDE SEQUENCE</scope>
    <source>
        <strain evidence="1">B646-2</strain>
    </source>
</reference>
<proteinExistence type="predicted"/>
<name>A0AAW8SS73_9ENTE</name>
<organism evidence="1 2">
    <name type="scientific">Enterococcus raffinosus</name>
    <dbReference type="NCBI Taxonomy" id="71452"/>
    <lineage>
        <taxon>Bacteria</taxon>
        <taxon>Bacillati</taxon>
        <taxon>Bacillota</taxon>
        <taxon>Bacilli</taxon>
        <taxon>Lactobacillales</taxon>
        <taxon>Enterococcaceae</taxon>
        <taxon>Enterococcus</taxon>
    </lineage>
</organism>
<comment type="caution">
    <text evidence="1">The sequence shown here is derived from an EMBL/GenBank/DDBJ whole genome shotgun (WGS) entry which is preliminary data.</text>
</comment>
<dbReference type="AlphaFoldDB" id="A0AAW8SS73"/>
<dbReference type="RefSeq" id="WP_226316994.1">
    <property type="nucleotide sequence ID" value="NZ_JARPXM010000004.1"/>
</dbReference>
<evidence type="ECO:0000313" key="2">
    <source>
        <dbReference type="Proteomes" id="UP001249240"/>
    </source>
</evidence>
<evidence type="ECO:0000313" key="1">
    <source>
        <dbReference type="EMBL" id="MDT2537718.1"/>
    </source>
</evidence>
<evidence type="ECO:0008006" key="3">
    <source>
        <dbReference type="Google" id="ProtNLM"/>
    </source>
</evidence>
<gene>
    <name evidence="1" type="ORF">P7D78_06255</name>
</gene>
<dbReference type="Proteomes" id="UP001249240">
    <property type="component" value="Unassembled WGS sequence"/>
</dbReference>
<protein>
    <recommendedName>
        <fullName evidence="3">Transposase</fullName>
    </recommendedName>
</protein>
<dbReference type="EMBL" id="JARPXM010000004">
    <property type="protein sequence ID" value="MDT2537718.1"/>
    <property type="molecule type" value="Genomic_DNA"/>
</dbReference>
<sequence length="108" mass="13048">MAYADHQMKKEKYSPDVHVGRAKKLNLFPHEEIPCTTTLYNYIDLGLMETKNIDQHLKIRRKTNKSRNRRNKKIFGDLIEKRPDMVDKRECFGALSRREHVWNMYPYH</sequence>